<evidence type="ECO:0000256" key="5">
    <source>
        <dbReference type="ARBA" id="ARBA00022519"/>
    </source>
</evidence>
<evidence type="ECO:0000256" key="2">
    <source>
        <dbReference type="ARBA" id="ARBA00021549"/>
    </source>
</evidence>
<dbReference type="Gene3D" id="3.55.40.10">
    <property type="entry name" value="minor pseudopilin epsh domain"/>
    <property type="match status" value="1"/>
</dbReference>
<dbReference type="Pfam" id="PF07963">
    <property type="entry name" value="N_methyl"/>
    <property type="match status" value="1"/>
</dbReference>
<dbReference type="InterPro" id="IPR012902">
    <property type="entry name" value="N_methyl_site"/>
</dbReference>
<protein>
    <recommendedName>
        <fullName evidence="2">Type II secretion system protein H</fullName>
    </recommendedName>
    <alternativeName>
        <fullName evidence="10">General secretion pathway protein H</fullName>
    </alternativeName>
</protein>
<keyword evidence="7 11" id="KW-1133">Transmembrane helix</keyword>
<dbReference type="PATRIC" id="fig|1305731.5.peg.1969"/>
<dbReference type="PROSITE" id="PS00409">
    <property type="entry name" value="PROKAR_NTER_METHYL"/>
    <property type="match status" value="1"/>
</dbReference>
<dbReference type="InterPro" id="IPR045584">
    <property type="entry name" value="Pilin-like"/>
</dbReference>
<evidence type="ECO:0000256" key="9">
    <source>
        <dbReference type="ARBA" id="ARBA00025772"/>
    </source>
</evidence>
<keyword evidence="3" id="KW-1003">Cell membrane</keyword>
<evidence type="ECO:0000256" key="4">
    <source>
        <dbReference type="ARBA" id="ARBA00022481"/>
    </source>
</evidence>
<evidence type="ECO:0000313" key="13">
    <source>
        <dbReference type="EMBL" id="KPQ27168.1"/>
    </source>
</evidence>
<dbReference type="NCBIfam" id="TIGR02532">
    <property type="entry name" value="IV_pilin_GFxxxE"/>
    <property type="match status" value="1"/>
</dbReference>
<keyword evidence="8 11" id="KW-0472">Membrane</keyword>
<comment type="similarity">
    <text evidence="9">Belongs to the GSP H family.</text>
</comment>
<dbReference type="Pfam" id="PF12019">
    <property type="entry name" value="GspH"/>
    <property type="match status" value="1"/>
</dbReference>
<evidence type="ECO:0000256" key="10">
    <source>
        <dbReference type="ARBA" id="ARBA00030775"/>
    </source>
</evidence>
<dbReference type="SUPFAM" id="SSF54523">
    <property type="entry name" value="Pili subunits"/>
    <property type="match status" value="1"/>
</dbReference>
<evidence type="ECO:0000256" key="1">
    <source>
        <dbReference type="ARBA" id="ARBA00004377"/>
    </source>
</evidence>
<comment type="subcellular location">
    <subcellularLocation>
        <location evidence="1">Cell inner membrane</location>
        <topology evidence="1">Single-pass membrane protein</topology>
    </subcellularLocation>
</comment>
<gene>
    <name evidence="13" type="ORF">HLUCCX14_15960</name>
</gene>
<evidence type="ECO:0000259" key="12">
    <source>
        <dbReference type="Pfam" id="PF12019"/>
    </source>
</evidence>
<reference evidence="13 14" key="1">
    <citation type="submission" date="2015-09" db="EMBL/GenBank/DDBJ databases">
        <title>Identification and resolution of microdiversity through metagenomic sequencing of parallel consortia.</title>
        <authorList>
            <person name="Nelson W.C."/>
            <person name="Romine M.F."/>
            <person name="Lindemann S.R."/>
        </authorList>
    </citation>
    <scope>NUCLEOTIDE SEQUENCE [LARGE SCALE GENOMIC DNA]</scope>
    <source>
        <strain evidence="13">HL-55</strain>
    </source>
</reference>
<evidence type="ECO:0000256" key="3">
    <source>
        <dbReference type="ARBA" id="ARBA00022475"/>
    </source>
</evidence>
<evidence type="ECO:0000256" key="11">
    <source>
        <dbReference type="SAM" id="Phobius"/>
    </source>
</evidence>
<dbReference type="OrthoDB" id="5705058at2"/>
<proteinExistence type="inferred from homology"/>
<accession>A0A0P7YYQ2</accession>
<dbReference type="EMBL" id="LJZQ01000034">
    <property type="protein sequence ID" value="KPQ27168.1"/>
    <property type="molecule type" value="Genomic_DNA"/>
</dbReference>
<dbReference type="Proteomes" id="UP000050416">
    <property type="component" value="Unassembled WGS sequence"/>
</dbReference>
<dbReference type="GO" id="GO:0015627">
    <property type="term" value="C:type II protein secretion system complex"/>
    <property type="evidence" value="ECO:0007669"/>
    <property type="project" value="InterPro"/>
</dbReference>
<evidence type="ECO:0000256" key="6">
    <source>
        <dbReference type="ARBA" id="ARBA00022692"/>
    </source>
</evidence>
<name>A0A0P7YYQ2_9GAMM</name>
<evidence type="ECO:0000256" key="7">
    <source>
        <dbReference type="ARBA" id="ARBA00022989"/>
    </source>
</evidence>
<dbReference type="GO" id="GO:0005886">
    <property type="term" value="C:plasma membrane"/>
    <property type="evidence" value="ECO:0007669"/>
    <property type="project" value="UniProtKB-SubCell"/>
</dbReference>
<dbReference type="GO" id="GO:0015628">
    <property type="term" value="P:protein secretion by the type II secretion system"/>
    <property type="evidence" value="ECO:0007669"/>
    <property type="project" value="InterPro"/>
</dbReference>
<keyword evidence="5" id="KW-0997">Cell inner membrane</keyword>
<keyword evidence="6 11" id="KW-0812">Transmembrane</keyword>
<keyword evidence="4" id="KW-0488">Methylation</keyword>
<organism evidence="13 14">
    <name type="scientific">Marinobacter excellens HL-55</name>
    <dbReference type="NCBI Taxonomy" id="1305731"/>
    <lineage>
        <taxon>Bacteria</taxon>
        <taxon>Pseudomonadati</taxon>
        <taxon>Pseudomonadota</taxon>
        <taxon>Gammaproteobacteria</taxon>
        <taxon>Pseudomonadales</taxon>
        <taxon>Marinobacteraceae</taxon>
        <taxon>Marinobacter</taxon>
    </lineage>
</organism>
<sequence>MKYYSHGFTLIELVITMAVLGILLAFGIPAFNGVIENNRVTTQANSLLGAVNYARSEAVKRGEIVSLQSEVGGFGNGWCVILGPLDGCQNARDNDLLVREFGAIRAVIVDAGGTNGVSFDNRGYRVAPAGNVVIGMQSDNCQANADGRRELTVSTAGRASLTREECE</sequence>
<feature type="transmembrane region" description="Helical" evidence="11">
    <location>
        <begin position="7"/>
        <end position="31"/>
    </location>
</feature>
<evidence type="ECO:0000313" key="14">
    <source>
        <dbReference type="Proteomes" id="UP000050416"/>
    </source>
</evidence>
<feature type="domain" description="General secretion pathway GspH" evidence="12">
    <location>
        <begin position="43"/>
        <end position="157"/>
    </location>
</feature>
<dbReference type="InterPro" id="IPR022346">
    <property type="entry name" value="T2SS_GspH"/>
</dbReference>
<evidence type="ECO:0000256" key="8">
    <source>
        <dbReference type="ARBA" id="ARBA00023136"/>
    </source>
</evidence>
<dbReference type="AlphaFoldDB" id="A0A0P7YYQ2"/>
<comment type="caution">
    <text evidence="13">The sequence shown here is derived from an EMBL/GenBank/DDBJ whole genome shotgun (WGS) entry which is preliminary data.</text>
</comment>
<dbReference type="STRING" id="1305731.GCA_000934705_02277"/>